<evidence type="ECO:0000256" key="5">
    <source>
        <dbReference type="RuleBase" id="RU003682"/>
    </source>
</evidence>
<keyword evidence="4 5" id="KW-0408">Iron</keyword>
<dbReference type="PANTHER" id="PTHR10209:SF881">
    <property type="entry name" value="FI07970P-RELATED"/>
    <property type="match status" value="1"/>
</dbReference>
<organism>
    <name type="scientific">Branchiostoma floridae</name>
    <name type="common">Florida lancelet</name>
    <name type="synonym">Amphioxus</name>
    <dbReference type="NCBI Taxonomy" id="7739"/>
    <lineage>
        <taxon>Eukaryota</taxon>
        <taxon>Metazoa</taxon>
        <taxon>Chordata</taxon>
        <taxon>Cephalochordata</taxon>
        <taxon>Leptocardii</taxon>
        <taxon>Amphioxiformes</taxon>
        <taxon>Branchiostomatidae</taxon>
        <taxon>Branchiostoma</taxon>
    </lineage>
</organism>
<feature type="domain" description="Fe2OG dioxygenase" evidence="6">
    <location>
        <begin position="268"/>
        <end position="374"/>
    </location>
</feature>
<evidence type="ECO:0000256" key="2">
    <source>
        <dbReference type="ARBA" id="ARBA00022723"/>
    </source>
</evidence>
<dbReference type="GO" id="GO:0046872">
    <property type="term" value="F:metal ion binding"/>
    <property type="evidence" value="ECO:0007669"/>
    <property type="project" value="UniProtKB-KW"/>
</dbReference>
<dbReference type="InterPro" id="IPR027443">
    <property type="entry name" value="IPNS-like_sf"/>
</dbReference>
<evidence type="ECO:0000256" key="4">
    <source>
        <dbReference type="ARBA" id="ARBA00023004"/>
    </source>
</evidence>
<dbReference type="eggNOG" id="KOG0143">
    <property type="taxonomic scope" value="Eukaryota"/>
</dbReference>
<proteinExistence type="inferred from homology"/>
<dbReference type="PANTHER" id="PTHR10209">
    <property type="entry name" value="OXIDOREDUCTASE, 2OG-FE II OXYGENASE FAMILY PROTEIN"/>
    <property type="match status" value="1"/>
</dbReference>
<dbReference type="Gene3D" id="2.60.120.330">
    <property type="entry name" value="B-lactam Antibiotic, Isopenicillin N Synthase, Chain"/>
    <property type="match status" value="2"/>
</dbReference>
<accession>C3ZFF6</accession>
<evidence type="ECO:0000259" key="6">
    <source>
        <dbReference type="PROSITE" id="PS51471"/>
    </source>
</evidence>
<dbReference type="SUPFAM" id="SSF51197">
    <property type="entry name" value="Clavaminate synthase-like"/>
    <property type="match status" value="2"/>
</dbReference>
<gene>
    <name evidence="7" type="ORF">BRAFLDRAFT_67138</name>
</gene>
<evidence type="ECO:0000313" key="7">
    <source>
        <dbReference type="EMBL" id="EEN48710.1"/>
    </source>
</evidence>
<dbReference type="EMBL" id="GG666613">
    <property type="protein sequence ID" value="EEN48710.1"/>
    <property type="molecule type" value="Genomic_DNA"/>
</dbReference>
<reference evidence="7" key="1">
    <citation type="journal article" date="2008" name="Nature">
        <title>The amphioxus genome and the evolution of the chordate karyotype.</title>
        <authorList>
            <consortium name="US DOE Joint Genome Institute (JGI-PGF)"/>
            <person name="Putnam N.H."/>
            <person name="Butts T."/>
            <person name="Ferrier D.E.K."/>
            <person name="Furlong R.F."/>
            <person name="Hellsten U."/>
            <person name="Kawashima T."/>
            <person name="Robinson-Rechavi M."/>
            <person name="Shoguchi E."/>
            <person name="Terry A."/>
            <person name="Yu J.-K."/>
            <person name="Benito-Gutierrez E.L."/>
            <person name="Dubchak I."/>
            <person name="Garcia-Fernandez J."/>
            <person name="Gibson-Brown J.J."/>
            <person name="Grigoriev I.V."/>
            <person name="Horton A.C."/>
            <person name="de Jong P.J."/>
            <person name="Jurka J."/>
            <person name="Kapitonov V.V."/>
            <person name="Kohara Y."/>
            <person name="Kuroki Y."/>
            <person name="Lindquist E."/>
            <person name="Lucas S."/>
            <person name="Osoegawa K."/>
            <person name="Pennacchio L.A."/>
            <person name="Salamov A.A."/>
            <person name="Satou Y."/>
            <person name="Sauka-Spengler T."/>
            <person name="Schmutz J."/>
            <person name="Shin-I T."/>
            <person name="Toyoda A."/>
            <person name="Bronner-Fraser M."/>
            <person name="Fujiyama A."/>
            <person name="Holland L.Z."/>
            <person name="Holland P.W.H."/>
            <person name="Satoh N."/>
            <person name="Rokhsar D.S."/>
        </authorList>
    </citation>
    <scope>NUCLEOTIDE SEQUENCE [LARGE SCALE GENOMIC DNA]</scope>
    <source>
        <strain evidence="7">S238N-H82</strain>
        <tissue evidence="7">Testes</tissue>
    </source>
</reference>
<evidence type="ECO:0000256" key="3">
    <source>
        <dbReference type="ARBA" id="ARBA00023002"/>
    </source>
</evidence>
<dbReference type="InParanoid" id="C3ZFF6"/>
<keyword evidence="3 5" id="KW-0560">Oxidoreductase</keyword>
<dbReference type="PROSITE" id="PS51471">
    <property type="entry name" value="FE2OG_OXY"/>
    <property type="match status" value="1"/>
</dbReference>
<dbReference type="AlphaFoldDB" id="C3ZFF6"/>
<keyword evidence="2 5" id="KW-0479">Metal-binding</keyword>
<dbReference type="FunFam" id="2.60.120.330:FF:000137">
    <property type="entry name" value="Uncharacterized protein"/>
    <property type="match status" value="1"/>
</dbReference>
<dbReference type="Pfam" id="PF14226">
    <property type="entry name" value="DIOX_N"/>
    <property type="match status" value="2"/>
</dbReference>
<dbReference type="Pfam" id="PF03171">
    <property type="entry name" value="2OG-FeII_Oxy"/>
    <property type="match status" value="1"/>
</dbReference>
<dbReference type="FunFam" id="2.60.120.330:FF:000038">
    <property type="entry name" value="Si:dkey-10o6.2"/>
    <property type="match status" value="1"/>
</dbReference>
<dbReference type="InterPro" id="IPR026992">
    <property type="entry name" value="DIOX_N"/>
</dbReference>
<dbReference type="InterPro" id="IPR005123">
    <property type="entry name" value="Oxoglu/Fe-dep_dioxygenase_dom"/>
</dbReference>
<protein>
    <recommendedName>
        <fullName evidence="6">Fe2OG dioxygenase domain-containing protein</fullName>
    </recommendedName>
</protein>
<evidence type="ECO:0000256" key="1">
    <source>
        <dbReference type="ARBA" id="ARBA00008056"/>
    </source>
</evidence>
<comment type="similarity">
    <text evidence="1 5">Belongs to the iron/ascorbate-dependent oxidoreductase family.</text>
</comment>
<name>C3ZFF6_BRAFL</name>
<sequence>MSLTRARLPEKMGDYIRVIDFSAYSLDKENISEADMEALTKELMHSFTTSGFAYLKNTGISEEQVDAMYDVTDRFYALPAEIKEKYARANDKNRERQGWGCVERESLDKENISEADMEALTTELMHSFTTSGFAYLKNTGISEEQVDAMYDVTDRFYALPAEIKEKYARANDKNRERQGWGRVERESVGGLSGSDRPADLKEYFGIKIPLIEDESWPYEVPEFEETCLNFYAACKSLTFRVLELVARGQGIEVAGFLDMFKHMGTGPNGTSLRCTHYPPTPEVVKENQLRCAEHTDIGCVTLLFQDRPGLEVCTEGDNYVLAPPIPGTVVINIGDMLQWWTADKLVSTKHRVNIPATAEGRGQRRRSIAFFAKADCDVKLKCLDGSDKYKPMIARDYHAMKLQTTYD</sequence>
<dbReference type="GO" id="GO:0016491">
    <property type="term" value="F:oxidoreductase activity"/>
    <property type="evidence" value="ECO:0007669"/>
    <property type="project" value="UniProtKB-KW"/>
</dbReference>
<dbReference type="InterPro" id="IPR044861">
    <property type="entry name" value="IPNS-like_FE2OG_OXY"/>
</dbReference>